<name>A0ABN9J705_9RALS</name>
<dbReference type="Proteomes" id="UP001189813">
    <property type="component" value="Unassembled WGS sequence"/>
</dbReference>
<accession>A0ABN9J705</accession>
<reference evidence="1 2" key="1">
    <citation type="submission" date="2023-07" db="EMBL/GenBank/DDBJ databases">
        <authorList>
            <person name="Peeters C."/>
        </authorList>
    </citation>
    <scope>NUCLEOTIDE SEQUENCE [LARGE SCALE GENOMIC DNA]</scope>
    <source>
        <strain evidence="1 2">LMG 19083</strain>
    </source>
</reference>
<organism evidence="1 2">
    <name type="scientific">Ralstonia psammae</name>
    <dbReference type="NCBI Taxonomy" id="3058598"/>
    <lineage>
        <taxon>Bacteria</taxon>
        <taxon>Pseudomonadati</taxon>
        <taxon>Pseudomonadota</taxon>
        <taxon>Betaproteobacteria</taxon>
        <taxon>Burkholderiales</taxon>
        <taxon>Burkholderiaceae</taxon>
        <taxon>Ralstonia</taxon>
    </lineage>
</organism>
<protein>
    <submittedName>
        <fullName evidence="1">Uncharacterized protein</fullName>
    </submittedName>
</protein>
<keyword evidence="2" id="KW-1185">Reference proteome</keyword>
<gene>
    <name evidence="1" type="ORF">LMG19083_03920</name>
</gene>
<sequence>MSMRGKMLVLNGHKTTKGCPLTSQLNHQTGHGDVSEALMHTDYVQDSAGQWVPKKFDESIQFKSAEGTPLSGVYYSILMEDGSQHSGVTDKQGYTQRIETAGKLKMIRAKLSPDGRVSGDLGGE</sequence>
<evidence type="ECO:0000313" key="2">
    <source>
        <dbReference type="Proteomes" id="UP001189813"/>
    </source>
</evidence>
<evidence type="ECO:0000313" key="1">
    <source>
        <dbReference type="EMBL" id="CAJ0803641.1"/>
    </source>
</evidence>
<proteinExistence type="predicted"/>
<dbReference type="EMBL" id="CATZBU010000012">
    <property type="protein sequence ID" value="CAJ0803641.1"/>
    <property type="molecule type" value="Genomic_DNA"/>
</dbReference>
<comment type="caution">
    <text evidence="1">The sequence shown here is derived from an EMBL/GenBank/DDBJ whole genome shotgun (WGS) entry which is preliminary data.</text>
</comment>